<dbReference type="Proteomes" id="UP000798662">
    <property type="component" value="Chromosome 1"/>
</dbReference>
<keyword evidence="2" id="KW-1185">Reference proteome</keyword>
<evidence type="ECO:0000313" key="1">
    <source>
        <dbReference type="EMBL" id="KAK1861793.1"/>
    </source>
</evidence>
<protein>
    <submittedName>
        <fullName evidence="1">Uncharacterized protein</fullName>
    </submittedName>
</protein>
<proteinExistence type="predicted"/>
<organism evidence="1 2">
    <name type="scientific">Pyropia yezoensis</name>
    <name type="common">Susabi-nori</name>
    <name type="synonym">Porphyra yezoensis</name>
    <dbReference type="NCBI Taxonomy" id="2788"/>
    <lineage>
        <taxon>Eukaryota</taxon>
        <taxon>Rhodophyta</taxon>
        <taxon>Bangiophyceae</taxon>
        <taxon>Bangiales</taxon>
        <taxon>Bangiaceae</taxon>
        <taxon>Pyropia</taxon>
    </lineage>
</organism>
<name>A0ACC3BVZ1_PYRYE</name>
<accession>A0ACC3BVZ1</accession>
<reference evidence="1" key="1">
    <citation type="submission" date="2019-11" db="EMBL/GenBank/DDBJ databases">
        <title>Nori genome reveals adaptations in red seaweeds to the harsh intertidal environment.</title>
        <authorList>
            <person name="Wang D."/>
            <person name="Mao Y."/>
        </authorList>
    </citation>
    <scope>NUCLEOTIDE SEQUENCE</scope>
    <source>
        <tissue evidence="1">Gametophyte</tissue>
    </source>
</reference>
<evidence type="ECO:0000313" key="2">
    <source>
        <dbReference type="Proteomes" id="UP000798662"/>
    </source>
</evidence>
<dbReference type="EMBL" id="CM020618">
    <property type="protein sequence ID" value="KAK1861793.1"/>
    <property type="molecule type" value="Genomic_DNA"/>
</dbReference>
<comment type="caution">
    <text evidence="1">The sequence shown here is derived from an EMBL/GenBank/DDBJ whole genome shotgun (WGS) entry which is preliminary data.</text>
</comment>
<gene>
    <name evidence="1" type="ORF">I4F81_004373</name>
</gene>
<sequence length="100" mass="9579">MPTLATGVAAAGVKARHPAAHGGGGQLAGCAAGSPVGLGGRRHCGRGGHARSCGPASAVATASRGGRRHRLLSSSPPCGASLPPLRGGRASASSRLAGRR</sequence>